<proteinExistence type="predicted"/>
<keyword evidence="3" id="KW-1185">Reference proteome</keyword>
<name>A0A1W5CYT1_9LECA</name>
<dbReference type="Proteomes" id="UP000192927">
    <property type="component" value="Unassembled WGS sequence"/>
</dbReference>
<feature type="compositionally biased region" description="Acidic residues" evidence="1">
    <location>
        <begin position="519"/>
        <end position="529"/>
    </location>
</feature>
<reference evidence="3" key="1">
    <citation type="submission" date="2017-03" db="EMBL/GenBank/DDBJ databases">
        <authorList>
            <person name="Sharma R."/>
            <person name="Thines M."/>
        </authorList>
    </citation>
    <scope>NUCLEOTIDE SEQUENCE [LARGE SCALE GENOMIC DNA]</scope>
</reference>
<organism evidence="2 3">
    <name type="scientific">Lasallia pustulata</name>
    <dbReference type="NCBI Taxonomy" id="136370"/>
    <lineage>
        <taxon>Eukaryota</taxon>
        <taxon>Fungi</taxon>
        <taxon>Dikarya</taxon>
        <taxon>Ascomycota</taxon>
        <taxon>Pezizomycotina</taxon>
        <taxon>Lecanoromycetes</taxon>
        <taxon>OSLEUM clade</taxon>
        <taxon>Umbilicariomycetidae</taxon>
        <taxon>Umbilicariales</taxon>
        <taxon>Umbilicariaceae</taxon>
        <taxon>Lasallia</taxon>
    </lineage>
</organism>
<sequence>MSTITYIVTVPSERLSGLSGKTFYDAAGKRITLEEATQKAFLDTQKNDEDKDCDNKGAKEEGNHKALDAKEHHDLPDNDDEVEEEVIEDDVSYRDGIDEFEEFEWMEAIYGEATIPDDTSDTEAKRIANCVAKIIHRGEIRGSFEADMDLPSRDTSTVASELFDRYGRLKRELREHPVKKGFGVWGKELDTGDFLLIELLTVEKDHQRQGIATKLANIVQEYAQEKCRSIPFSFVWATHYHTTEYSIEVATLSSKERKASFNRSQARAVAFWRSLGYRRVGSTQFLCLAADSNHPSRKLAAIDDYDPPVRNDTVEDGRDFKDAYPVHYCIAHSSDTDVAEMMHEKLNADVGRVAGPVWCEWKDHYFQHMLPHVSANLATNKSLRQGFTNMFDHIASCLRLKQAPTTENVLGALDAATEWPPCTRNFLQRGGSVASAVLQVLEFAMDQDEMIGDGEHQATFEEDIDELKECRNDNEWAFVRRLCGFADERKNFGMGVELGMETGGGGHQLLGKRTREEQTGDEQESYLIC</sequence>
<evidence type="ECO:0000256" key="1">
    <source>
        <dbReference type="SAM" id="MobiDB-lite"/>
    </source>
</evidence>
<feature type="compositionally biased region" description="Basic and acidic residues" evidence="1">
    <location>
        <begin position="45"/>
        <end position="76"/>
    </location>
</feature>
<protein>
    <submittedName>
        <fullName evidence="2">Acyl-CoA N-acyltransferase</fullName>
    </submittedName>
</protein>
<evidence type="ECO:0000313" key="2">
    <source>
        <dbReference type="EMBL" id="SLM35920.1"/>
    </source>
</evidence>
<feature type="region of interest" description="Disordered" evidence="1">
    <location>
        <begin position="39"/>
        <end position="82"/>
    </location>
</feature>
<dbReference type="Gene3D" id="3.40.630.30">
    <property type="match status" value="1"/>
</dbReference>
<keyword evidence="2" id="KW-0808">Transferase</keyword>
<feature type="region of interest" description="Disordered" evidence="1">
    <location>
        <begin position="507"/>
        <end position="529"/>
    </location>
</feature>
<evidence type="ECO:0000313" key="3">
    <source>
        <dbReference type="Proteomes" id="UP000192927"/>
    </source>
</evidence>
<dbReference type="EMBL" id="FWEW01000845">
    <property type="protein sequence ID" value="SLM35920.1"/>
    <property type="molecule type" value="Genomic_DNA"/>
</dbReference>
<dbReference type="SUPFAM" id="SSF55729">
    <property type="entry name" value="Acyl-CoA N-acyltransferases (Nat)"/>
    <property type="match status" value="1"/>
</dbReference>
<dbReference type="GO" id="GO:0016746">
    <property type="term" value="F:acyltransferase activity"/>
    <property type="evidence" value="ECO:0007669"/>
    <property type="project" value="UniProtKB-KW"/>
</dbReference>
<dbReference type="AlphaFoldDB" id="A0A1W5CYT1"/>
<keyword evidence="2" id="KW-0012">Acyltransferase</keyword>
<dbReference type="InterPro" id="IPR016181">
    <property type="entry name" value="Acyl_CoA_acyltransferase"/>
</dbReference>
<dbReference type="CDD" id="cd04301">
    <property type="entry name" value="NAT_SF"/>
    <property type="match status" value="1"/>
</dbReference>
<accession>A0A1W5CYT1</accession>